<dbReference type="InterPro" id="IPR014912">
    <property type="entry name" value="Sep15_SelM_dom"/>
</dbReference>
<comment type="similarity">
    <text evidence="1">Belongs to the selenoprotein M/F family.</text>
</comment>
<name>A0A7D9L8I5_PARCT</name>
<dbReference type="InterPro" id="IPR036249">
    <property type="entry name" value="Thioredoxin-like_sf"/>
</dbReference>
<dbReference type="Gene3D" id="3.40.30.50">
    <property type="entry name" value="Sep15/SelM thioredoxin-like domain, active-site redox motif"/>
    <property type="match status" value="1"/>
</dbReference>
<feature type="compositionally biased region" description="Basic and acidic residues" evidence="2">
    <location>
        <begin position="99"/>
        <end position="109"/>
    </location>
</feature>
<evidence type="ECO:0000256" key="2">
    <source>
        <dbReference type="SAM" id="MobiDB-lite"/>
    </source>
</evidence>
<feature type="region of interest" description="Disordered" evidence="2">
    <location>
        <begin position="77"/>
        <end position="109"/>
    </location>
</feature>
<dbReference type="SUPFAM" id="SSF52833">
    <property type="entry name" value="Thioredoxin-like"/>
    <property type="match status" value="1"/>
</dbReference>
<accession>A0A7D9L8I5</accession>
<reference evidence="3" key="1">
    <citation type="submission" date="2020-04" db="EMBL/GenBank/DDBJ databases">
        <authorList>
            <person name="Alioto T."/>
            <person name="Alioto T."/>
            <person name="Gomez Garrido J."/>
        </authorList>
    </citation>
    <scope>NUCLEOTIDE SEQUENCE</scope>
    <source>
        <strain evidence="3">A484AB</strain>
    </source>
</reference>
<comment type="caution">
    <text evidence="3">The sequence shown here is derived from an EMBL/GenBank/DDBJ whole genome shotgun (WGS) entry which is preliminary data.</text>
</comment>
<dbReference type="Pfam" id="PF08806">
    <property type="entry name" value="Sep15_SelM"/>
    <property type="match status" value="1"/>
</dbReference>
<feature type="compositionally biased region" description="Acidic residues" evidence="2">
    <location>
        <begin position="83"/>
        <end position="98"/>
    </location>
</feature>
<dbReference type="EMBL" id="CACRXK020015151">
    <property type="protein sequence ID" value="CAB4027959.1"/>
    <property type="molecule type" value="Genomic_DNA"/>
</dbReference>
<protein>
    <submittedName>
        <fullName evidence="3">Uncharacterized protein</fullName>
    </submittedName>
</protein>
<evidence type="ECO:0000313" key="3">
    <source>
        <dbReference type="EMBL" id="CAB4027959.1"/>
    </source>
</evidence>
<organism evidence="3 4">
    <name type="scientific">Paramuricea clavata</name>
    <name type="common">Red gorgonian</name>
    <name type="synonym">Violescent sea-whip</name>
    <dbReference type="NCBI Taxonomy" id="317549"/>
    <lineage>
        <taxon>Eukaryota</taxon>
        <taxon>Metazoa</taxon>
        <taxon>Cnidaria</taxon>
        <taxon>Anthozoa</taxon>
        <taxon>Octocorallia</taxon>
        <taxon>Malacalcyonacea</taxon>
        <taxon>Plexauridae</taxon>
        <taxon>Paramuricea</taxon>
    </lineage>
</organism>
<evidence type="ECO:0000313" key="4">
    <source>
        <dbReference type="Proteomes" id="UP001152795"/>
    </source>
</evidence>
<gene>
    <name evidence="3" type="ORF">PACLA_8A032263</name>
</gene>
<evidence type="ECO:0000256" key="1">
    <source>
        <dbReference type="ARBA" id="ARBA00005742"/>
    </source>
</evidence>
<dbReference type="InterPro" id="IPR038219">
    <property type="entry name" value="Sep15/SelM_sf"/>
</dbReference>
<dbReference type="OrthoDB" id="25165at2759"/>
<keyword evidence="4" id="KW-1185">Reference proteome</keyword>
<dbReference type="AlphaFoldDB" id="A0A7D9L8I5"/>
<dbReference type="Proteomes" id="UP001152795">
    <property type="component" value="Unassembled WGS sequence"/>
</dbReference>
<proteinExistence type="inferred from homology"/>
<sequence>MVSIVPAMSTDHTHDNVKQTQISKESIFLSPDLEVKYIGGLDPRMLFLENGEETERVALAEKSRVEINELLVSHGLTRQVESNEMEEETEDAQEGEQTEPEKPHEKIEF</sequence>